<evidence type="ECO:0000313" key="4">
    <source>
        <dbReference type="Proteomes" id="UP000180246"/>
    </source>
</evidence>
<feature type="region of interest" description="Disordered" evidence="1">
    <location>
        <begin position="2925"/>
        <end position="2990"/>
    </location>
</feature>
<feature type="region of interest" description="Disordered" evidence="1">
    <location>
        <begin position="2849"/>
        <end position="2881"/>
    </location>
</feature>
<dbReference type="EMBL" id="JRYB01000001">
    <property type="protein sequence ID" value="OIJ40898.1"/>
    <property type="molecule type" value="Genomic_DNA"/>
</dbReference>
<dbReference type="InterPro" id="IPR024973">
    <property type="entry name" value="ESPR"/>
</dbReference>
<dbReference type="Pfam" id="PF13018">
    <property type="entry name" value="ESPR"/>
    <property type="match status" value="1"/>
</dbReference>
<comment type="caution">
    <text evidence="3">The sequence shown here is derived from an EMBL/GenBank/DDBJ whole genome shotgun (WGS) entry which is preliminary data.</text>
</comment>
<feature type="region of interest" description="Disordered" evidence="1">
    <location>
        <begin position="1526"/>
        <end position="1545"/>
    </location>
</feature>
<feature type="compositionally biased region" description="Polar residues" evidence="1">
    <location>
        <begin position="1533"/>
        <end position="1545"/>
    </location>
</feature>
<feature type="compositionally biased region" description="Low complexity" evidence="1">
    <location>
        <begin position="2981"/>
        <end position="2990"/>
    </location>
</feature>
<organism evidence="3 4">
    <name type="scientific">Massilia timonae</name>
    <dbReference type="NCBI Taxonomy" id="47229"/>
    <lineage>
        <taxon>Bacteria</taxon>
        <taxon>Pseudomonadati</taxon>
        <taxon>Pseudomonadota</taxon>
        <taxon>Betaproteobacteria</taxon>
        <taxon>Burkholderiales</taxon>
        <taxon>Oxalobacteraceae</taxon>
        <taxon>Telluria group</taxon>
        <taxon>Massilia</taxon>
    </lineage>
</organism>
<feature type="region of interest" description="Disordered" evidence="1">
    <location>
        <begin position="2641"/>
        <end position="2699"/>
    </location>
</feature>
<dbReference type="InterPro" id="IPR012334">
    <property type="entry name" value="Pectin_lyas_fold"/>
</dbReference>
<reference evidence="3 4" key="1">
    <citation type="submission" date="2014-10" db="EMBL/GenBank/DDBJ databases">
        <authorList>
            <person name="Seo M.-J."/>
            <person name="Seok Y.J."/>
            <person name="Cha I.-T."/>
        </authorList>
    </citation>
    <scope>NUCLEOTIDE SEQUENCE [LARGE SCALE GENOMIC DNA]</scope>
    <source>
        <strain evidence="3 4">NEU</strain>
    </source>
</reference>
<feature type="compositionally biased region" description="Polar residues" evidence="1">
    <location>
        <begin position="2347"/>
        <end position="2367"/>
    </location>
</feature>
<feature type="compositionally biased region" description="Polar residues" evidence="1">
    <location>
        <begin position="2658"/>
        <end position="2682"/>
    </location>
</feature>
<sequence length="3106" mass="304713">MNRSFRQVWSAARGAYIIAPETARGNGKAGRAVRSLRPAAVLATAVLANGALAQGTPATTVVPTTGATTAYVSANGVPVVNIATANAAGLSHNQFNRYDVDSKGLVLNNNSFSSAAVLQSQLAGQVVGNMNLSAQAKVILNEVVSNQRSTLAGFTEVLGGKADVIVANQYGITCNGCGFINSDRATLTTGVPFLGADGSVGGFRVTMGDVLINGAGLNASAQQILDIVTRTVRIDGQVNTAAGGELSIVAGANEWSYAGRNVTAGAVPEGAVPSYAIDSSALGGMYAGRIRLIATEAGVGVRMLGEAAAGAGDFDLDAAGKVEIHGRISAANDIALRQTGATGAALVELSGADAALTAAKAVTIAAEGGVRLDEGSIKAGADLNLRAESLADRSGAGAARSAAAIDVALTGDASLDGTSWGADGRLAFAAGGDLLASGAKLHSGGAQALAADGDLGLAGTKLTSTDTLAMRAGAGLSIDAATEANAAADATLVAATGMDNAGKLLAGAGLRVDGAAGMNVSNSGLMQAKNGLAIGQDAALALSNAASGKLLGDTVAVAATDIDNAGIVQGTNGVALAASGAQVNRAGALILTTAAGKDVVLSGAGIDNAGRVQSAGALKASAADGIVNSGELLTTGADGALALSADTLDNSGLAVAAGLLDIDAGSLTNSRQLQGESVEVDAATGFTNLGSAAVLLAQTRLALRAGTLDNQGAMQAGASLEADVDAEANNAGTIEALGAGGTLSLSSAALVNSGAVRAGARAELSASTDDLFNSGLVTAAKIELEAGKALANRGQILADDVASVRSASVDNGGRLQAGSLLDIVATDAILNSGTLQTTDSRSELLVSGAGIETVGTIQAQDKAELVATAADIVNGGSILAGDDVVLQAKGDILARVSSKIMLDGALDLSAGNVDNNGLLQADGTIEAEVAGEFVNAHSVLALGKRSDILVRAGLVRNSGTLQSGAATSLATLDGGLGNTGKILAATDLTMDAAIDLVNSGEAIAGGAISVTAIDVVNRGTLQSDGSLEVTAGKTIDNSGLVLMRDAEGTLALEGAAIKSRGTIDSAGAGLLRATTGAIANSGAVSAAEVLDIEAAKGLSNDGAGAKVIGGADVFVSGDAGFSVVNDGRIQAGGELGIGAQGQAAGQVRNATGATLFGAELALHGGSVTNQGRIQAMGDAVIEADSLTNRGSGAVLIFGIEGGDALLSVRDALRNEGALHSGGNLDIDAGGVKNTNTAGISSLSDTTIIANVDGIDNAGALYADGVLTATAFDQRVTNTSSGTMDASRIAISAGTFTNYNTVISTDTTDITTTVAFKNLPTGGVPNIVTERIDYDGVTTPHDSGDYNCNIFGAACDRIRVYAQNYRVVQGLDGPMPTQKGEIIAGRTINIRYGASGANTASLISAPNINISGSGTFVNEDLHLEEISYARRWRDYKTDSTFGSEDHEWTFPTSAAELGNCNDGGCYSGHASDGGSAADSSFQLETGRRVIKKWRAGIYATNLNFDGGGLMNLGSPYKEATSATSGDAAEAVGATPTTGSKLTPANGSSLDLKGGATAKPGGASLTVNVAAANGIVFEGLNLTLPTNPNGYFVPSKNPTSDFLVETNPLYEVGSNSVGSDYLSKLLGLDPEKQLKRLGDSNYEAKLVRDQLIAQTGNNIIKGMESEAAQIQALMDQAGNQSKALGLVFGQPLSKEQTAGLTEDIVWMVEQVVGGQKVLAPVVYLASSTREAIENGGPVISATNANIKAGTLTNTGGTIAGDTLAIETKGDLRNTGGTIKGGDVSVKSTEGSIINETVAETNGGKDFARTVIGAAGSIQSTGNLSLDAAKDITVKGAEVKAGGDASLAAGGAVTVDTIQDKSVDSSYKASQGLWGLSGKSESSRTATTTNIGSTLETGGNLTVKSGGDTTIAGSNVKVGGDLGMDAGGDVNIVSRQDTVEQTTSSSRSGLGVGGGLYGKTTTDTDSFKGRNAGSTLEVGGNADIASKGTLTLQGSKMKVGGDAAIAAGDVQVLAGQDVDRTTTTTSTTSFLKISGEGKADSGAGADSYAGSAASASNKNGAAQASAGAGAGASAGASASASANAGLTLAETTTTNTYDYKSRAVGSELDIGGNLKVDSKKDIVLQGATVDAGGDVDLKAQKDVKILASQDVDISTSKTTTTSIGLFVESENKASAGAEASASASAGASSDRYGSAAGANAQASARAGAEASSDTNIDLVRSTTTENSSLDITNTGTTINAGGKLKVDAGNALTVQGSDIGGEQGVQLEAKDMSFLAAEDVSVSTSKTTKTAAGLYISGSASAEAGASASASANASNDSGGAYAGASAGAEAGASAEAKLGAGIQARHSTESSVEGSTTAKVSTIRSGSGNIERNATGKILDVGTAIEAGGDFSQSADTIESRAARNTTFSSSESQSDSMRLGVYAKAGAEAKASASAEAQAGSGLLGPLANSGTSNESGAGANASVGVEAQYAHESSSSSSSSSEAVVSTIKTGGKVTSKSTGKTTFEGTRIAGDGGVDLEAGSIDFKAATNTETSSEKNLNVNAAANVGLNLGSDGLVDGGVSGGFENGSGTASSSTAVVGSIQSGAGLNIKTSGDARFEGTDIGAAGDATVAAGGKLTFDAARNESSESGKSANAEVSIAVSKSNSGKEAGIEAGGGFENTSSRSSEAVTGTIASGGNLTLSSGKDMKFEGTTVQGGGDTTIEAGGNVDFAAARNTSSSDSVNASASLSLSGGSSSDKDTGASEKSRSGAFGAEGGYAKERSSEAVTGALESGGNLKIKSGGSTTFEGTDIAAGGAASVDAGGDVSFKAAESTSSSFGVAASVGMEGSNTTTTPGKAPAAGAGAAAMAAGLAKPEPKADAEPAGPETEETRSGSVGFELGSSSASEKKGAAIKAGSIDINAGRNASFEGTQVAADGDVNVAAKGDVSVTTARSTSSNTGVSLSGQRETTSKGDPAAASSSTSAGIGLELGSSSTHGGATFESGGKVSVSSGGRATLVNAEVKADGGQEIKAAGGVVRSTVTDTESGLRLNASGAAETAPKEAAPEPAAGAAAAAAKPAQQAEVKVEETQSVAPAKTAAVARPVVVSSNSAKRRAVEVAPAAPLPGKG</sequence>
<dbReference type="Pfam" id="PF13332">
    <property type="entry name" value="Fil_haemagg_2"/>
    <property type="match status" value="9"/>
</dbReference>
<feature type="compositionally biased region" description="Polar residues" evidence="1">
    <location>
        <begin position="2926"/>
        <end position="2946"/>
    </location>
</feature>
<dbReference type="NCBIfam" id="TIGR01731">
    <property type="entry name" value="fil_hemag_20aa"/>
    <property type="match status" value="8"/>
</dbReference>
<gene>
    <name evidence="3" type="ORF">LO55_1037</name>
</gene>
<feature type="compositionally biased region" description="Low complexity" evidence="1">
    <location>
        <begin position="3043"/>
        <end position="3061"/>
    </location>
</feature>
<evidence type="ECO:0000256" key="1">
    <source>
        <dbReference type="SAM" id="MobiDB-lite"/>
    </source>
</evidence>
<feature type="region of interest" description="Disordered" evidence="1">
    <location>
        <begin position="1935"/>
        <end position="1969"/>
    </location>
</feature>
<name>A0A1S2N744_9BURK</name>
<dbReference type="RefSeq" id="WP_071360699.1">
    <property type="nucleotide sequence ID" value="NZ_JRYB01000001.1"/>
</dbReference>
<feature type="region of interest" description="Disordered" evidence="1">
    <location>
        <begin position="2339"/>
        <end position="2367"/>
    </location>
</feature>
<evidence type="ECO:0000259" key="2">
    <source>
        <dbReference type="SMART" id="SM00912"/>
    </source>
</evidence>
<dbReference type="Pfam" id="PF05860">
    <property type="entry name" value="TPS"/>
    <property type="match status" value="1"/>
</dbReference>
<protein>
    <recommendedName>
        <fullName evidence="2">Filamentous haemagglutinin FhaB/tRNA nuclease CdiA-like TPS domain-containing protein</fullName>
    </recommendedName>
</protein>
<feature type="region of interest" description="Disordered" evidence="1">
    <location>
        <begin position="2719"/>
        <end position="2763"/>
    </location>
</feature>
<dbReference type="InterPro" id="IPR008638">
    <property type="entry name" value="FhaB/CdiA-like_TPS"/>
</dbReference>
<dbReference type="Proteomes" id="UP000180246">
    <property type="component" value="Unassembled WGS sequence"/>
</dbReference>
<evidence type="ECO:0000313" key="3">
    <source>
        <dbReference type="EMBL" id="OIJ40898.1"/>
    </source>
</evidence>
<accession>A0A1S2N744</accession>
<feature type="region of interest" description="Disordered" evidence="1">
    <location>
        <begin position="3016"/>
        <end position="3106"/>
    </location>
</feature>
<dbReference type="InterPro" id="IPR025157">
    <property type="entry name" value="Hemagglutinin_rpt"/>
</dbReference>
<feature type="compositionally biased region" description="Low complexity" evidence="1">
    <location>
        <begin position="2719"/>
        <end position="2734"/>
    </location>
</feature>
<dbReference type="Gene3D" id="2.160.20.10">
    <property type="entry name" value="Single-stranded right-handed beta-helix, Pectin lyase-like"/>
    <property type="match status" value="1"/>
</dbReference>
<dbReference type="NCBIfam" id="TIGR01901">
    <property type="entry name" value="adhes_NPXG"/>
    <property type="match status" value="1"/>
</dbReference>
<dbReference type="InterPro" id="IPR010069">
    <property type="entry name" value="CdiA_FHA1_rpt"/>
</dbReference>
<dbReference type="InterPro" id="IPR011050">
    <property type="entry name" value="Pectin_lyase_fold/virulence"/>
</dbReference>
<proteinExistence type="predicted"/>
<dbReference type="SUPFAM" id="SSF51126">
    <property type="entry name" value="Pectin lyase-like"/>
    <property type="match status" value="1"/>
</dbReference>
<feature type="compositionally biased region" description="Basic and acidic residues" evidence="1">
    <location>
        <begin position="2735"/>
        <end position="2746"/>
    </location>
</feature>
<dbReference type="SMART" id="SM00912">
    <property type="entry name" value="Haemagg_act"/>
    <property type="match status" value="1"/>
</dbReference>
<feature type="region of interest" description="Disordered" evidence="1">
    <location>
        <begin position="2032"/>
        <end position="2051"/>
    </location>
</feature>
<dbReference type="GO" id="GO:0003824">
    <property type="term" value="F:catalytic activity"/>
    <property type="evidence" value="ECO:0007669"/>
    <property type="project" value="UniProtKB-ARBA"/>
</dbReference>
<feature type="domain" description="Filamentous haemagglutinin FhaB/tRNA nuclease CdiA-like TPS" evidence="2">
    <location>
        <begin position="74"/>
        <end position="197"/>
    </location>
</feature>